<evidence type="ECO:0000313" key="2">
    <source>
        <dbReference type="EMBL" id="KAK0181411.1"/>
    </source>
</evidence>
<reference evidence="2" key="1">
    <citation type="journal article" date="2023" name="bioRxiv">
        <title>Scaffold-level genome assemblies of two parasitoid biocontrol wasps reveal the parthenogenesis mechanism and an associated novel virus.</title>
        <authorList>
            <person name="Inwood S."/>
            <person name="Skelly J."/>
            <person name="Guhlin J."/>
            <person name="Harrop T."/>
            <person name="Goldson S."/>
            <person name="Dearden P."/>
        </authorList>
    </citation>
    <scope>NUCLEOTIDE SEQUENCE</scope>
    <source>
        <strain evidence="2">Lincoln</strain>
        <tissue evidence="2">Whole body</tissue>
    </source>
</reference>
<sequence>MCMKKPEISSKMKEEKDVEEEESGKISTGTSTDATIPYGMQHPREINYNNRDSSNLIMMPPNNSNRTLIQHCDPTKVSVASTRNKDR</sequence>
<organism evidence="2 3">
    <name type="scientific">Microctonus hyperodae</name>
    <name type="common">Parasitoid wasp</name>
    <dbReference type="NCBI Taxonomy" id="165561"/>
    <lineage>
        <taxon>Eukaryota</taxon>
        <taxon>Metazoa</taxon>
        <taxon>Ecdysozoa</taxon>
        <taxon>Arthropoda</taxon>
        <taxon>Hexapoda</taxon>
        <taxon>Insecta</taxon>
        <taxon>Pterygota</taxon>
        <taxon>Neoptera</taxon>
        <taxon>Endopterygota</taxon>
        <taxon>Hymenoptera</taxon>
        <taxon>Apocrita</taxon>
        <taxon>Ichneumonoidea</taxon>
        <taxon>Braconidae</taxon>
        <taxon>Euphorinae</taxon>
        <taxon>Microctonus</taxon>
    </lineage>
</organism>
<evidence type="ECO:0000256" key="1">
    <source>
        <dbReference type="SAM" id="MobiDB-lite"/>
    </source>
</evidence>
<proteinExistence type="predicted"/>
<reference evidence="2" key="2">
    <citation type="submission" date="2023-03" db="EMBL/GenBank/DDBJ databases">
        <authorList>
            <person name="Inwood S.N."/>
            <person name="Skelly J.G."/>
            <person name="Guhlin J."/>
            <person name="Harrop T.W.R."/>
            <person name="Goldson S.G."/>
            <person name="Dearden P.K."/>
        </authorList>
    </citation>
    <scope>NUCLEOTIDE SEQUENCE</scope>
    <source>
        <strain evidence="2">Lincoln</strain>
        <tissue evidence="2">Whole body</tissue>
    </source>
</reference>
<dbReference type="AlphaFoldDB" id="A0AA39G5H8"/>
<evidence type="ECO:0000313" key="3">
    <source>
        <dbReference type="Proteomes" id="UP001168972"/>
    </source>
</evidence>
<feature type="compositionally biased region" description="Basic and acidic residues" evidence="1">
    <location>
        <begin position="1"/>
        <end position="16"/>
    </location>
</feature>
<dbReference type="EMBL" id="JAQQBR010000002">
    <property type="protein sequence ID" value="KAK0181411.1"/>
    <property type="molecule type" value="Genomic_DNA"/>
</dbReference>
<feature type="compositionally biased region" description="Polar residues" evidence="1">
    <location>
        <begin position="25"/>
        <end position="34"/>
    </location>
</feature>
<name>A0AA39G5H8_MICHY</name>
<protein>
    <submittedName>
        <fullName evidence="2">Uncharacterized protein</fullName>
    </submittedName>
</protein>
<feature type="region of interest" description="Disordered" evidence="1">
    <location>
        <begin position="1"/>
        <end position="40"/>
    </location>
</feature>
<gene>
    <name evidence="2" type="ORF">PV327_003700</name>
</gene>
<comment type="caution">
    <text evidence="2">The sequence shown here is derived from an EMBL/GenBank/DDBJ whole genome shotgun (WGS) entry which is preliminary data.</text>
</comment>
<dbReference type="Proteomes" id="UP001168972">
    <property type="component" value="Unassembled WGS sequence"/>
</dbReference>
<accession>A0AA39G5H8</accession>
<keyword evidence="3" id="KW-1185">Reference proteome</keyword>